<accession>A0A914UKE5</accession>
<dbReference type="AlphaFoldDB" id="A0A914UKE5"/>
<sequence>MESMVVEEWKKYGACPLDRLRSRFEERWNANWQFVCGLKIFNALTVESGITSYADIGIVQFRITDRNGSQVDYHLLVLRTSPMASGQRKTDGSLCVQCKDWNEKADQPKGKSNITVTTKFWLDEYRQTTEKDLDLAVVVRRVRQKHFGCPTGALRNHFGQRWNTTVQVFCGRTITTSINAVTTAADSDRLDMVLFEIKEPNRPVYQVLIVRTAPMNYGFSDIFMTEDY</sequence>
<name>A0A914UKE5_9BILA</name>
<evidence type="ECO:0000313" key="1">
    <source>
        <dbReference type="Proteomes" id="UP000887566"/>
    </source>
</evidence>
<evidence type="ECO:0000313" key="2">
    <source>
        <dbReference type="WBParaSite" id="PSAMB.scaffold104size79589.g1964.t2"/>
    </source>
</evidence>
<dbReference type="Proteomes" id="UP000887566">
    <property type="component" value="Unplaced"/>
</dbReference>
<keyword evidence="1" id="KW-1185">Reference proteome</keyword>
<protein>
    <submittedName>
        <fullName evidence="2">Uncharacterized protein</fullName>
    </submittedName>
</protein>
<proteinExistence type="predicted"/>
<reference evidence="2" key="1">
    <citation type="submission" date="2022-11" db="UniProtKB">
        <authorList>
            <consortium name="WormBaseParasite"/>
        </authorList>
    </citation>
    <scope>IDENTIFICATION</scope>
</reference>
<organism evidence="1 2">
    <name type="scientific">Plectus sambesii</name>
    <dbReference type="NCBI Taxonomy" id="2011161"/>
    <lineage>
        <taxon>Eukaryota</taxon>
        <taxon>Metazoa</taxon>
        <taxon>Ecdysozoa</taxon>
        <taxon>Nematoda</taxon>
        <taxon>Chromadorea</taxon>
        <taxon>Plectida</taxon>
        <taxon>Plectina</taxon>
        <taxon>Plectoidea</taxon>
        <taxon>Plectidae</taxon>
        <taxon>Plectus</taxon>
    </lineage>
</organism>
<dbReference type="WBParaSite" id="PSAMB.scaffold104size79589.g1964.t2">
    <property type="protein sequence ID" value="PSAMB.scaffold104size79589.g1964.t2"/>
    <property type="gene ID" value="PSAMB.scaffold104size79589.g1964"/>
</dbReference>